<reference evidence="1 2" key="1">
    <citation type="submission" date="2019-01" db="EMBL/GenBank/DDBJ databases">
        <title>Sequencing of cultivated peanut Arachis hypogaea provides insights into genome evolution and oil improvement.</title>
        <authorList>
            <person name="Chen X."/>
        </authorList>
    </citation>
    <scope>NUCLEOTIDE SEQUENCE [LARGE SCALE GENOMIC DNA]</scope>
    <source>
        <strain evidence="2">cv. Fuhuasheng</strain>
        <tissue evidence="1">Leaves</tissue>
    </source>
</reference>
<proteinExistence type="predicted"/>
<dbReference type="EMBL" id="SDMP01000016">
    <property type="protein sequence ID" value="RYR02801.1"/>
    <property type="molecule type" value="Genomic_DNA"/>
</dbReference>
<accession>A0A444YLK8</accession>
<evidence type="ECO:0000313" key="2">
    <source>
        <dbReference type="Proteomes" id="UP000289738"/>
    </source>
</evidence>
<keyword evidence="2" id="KW-1185">Reference proteome</keyword>
<sequence>MDENDIIIEPDVVNMINALASHLFGEPSFIHALDLDTMNAPKFSEYVNADPVVMDGEFVVDIAGMGIHPKDYIMRKSVDYRVCESEPTTSYAKCVQYRISCNWLIRDSLIKRTWYNGSHTYTKTTISQYHTKLNSDMIIEVIKSLVEGLKQIHL</sequence>
<comment type="caution">
    <text evidence="1">The sequence shown here is derived from an EMBL/GenBank/DDBJ whole genome shotgun (WGS) entry which is preliminary data.</text>
</comment>
<evidence type="ECO:0000313" key="1">
    <source>
        <dbReference type="EMBL" id="RYR02801.1"/>
    </source>
</evidence>
<dbReference type="Proteomes" id="UP000289738">
    <property type="component" value="Chromosome B06"/>
</dbReference>
<dbReference type="AlphaFoldDB" id="A0A444YLK8"/>
<evidence type="ECO:0008006" key="3">
    <source>
        <dbReference type="Google" id="ProtNLM"/>
    </source>
</evidence>
<name>A0A444YLK8_ARAHY</name>
<organism evidence="1 2">
    <name type="scientific">Arachis hypogaea</name>
    <name type="common">Peanut</name>
    <dbReference type="NCBI Taxonomy" id="3818"/>
    <lineage>
        <taxon>Eukaryota</taxon>
        <taxon>Viridiplantae</taxon>
        <taxon>Streptophyta</taxon>
        <taxon>Embryophyta</taxon>
        <taxon>Tracheophyta</taxon>
        <taxon>Spermatophyta</taxon>
        <taxon>Magnoliopsida</taxon>
        <taxon>eudicotyledons</taxon>
        <taxon>Gunneridae</taxon>
        <taxon>Pentapetalae</taxon>
        <taxon>rosids</taxon>
        <taxon>fabids</taxon>
        <taxon>Fabales</taxon>
        <taxon>Fabaceae</taxon>
        <taxon>Papilionoideae</taxon>
        <taxon>50 kb inversion clade</taxon>
        <taxon>dalbergioids sensu lato</taxon>
        <taxon>Dalbergieae</taxon>
        <taxon>Pterocarpus clade</taxon>
        <taxon>Arachis</taxon>
    </lineage>
</organism>
<protein>
    <recommendedName>
        <fullName evidence="3">Transposase MuDR plant domain-containing protein</fullName>
    </recommendedName>
</protein>
<gene>
    <name evidence="1" type="ORF">Ahy_B06g081626</name>
</gene>